<sequence length="227" mass="26513">MAIDKTIKKKITEEWLLVFPQLSAFAQNKLYKIVGCCILGIELIKSPFKDNYSPYFVIYPLWKKDVKACLDYPIILKNFKNKKGFEFDIPYERHEVFFSDVIESVKKQTPLLFDRNISLKEILSVLDEYAKTPPLSAAPNSYLQALLQEIKFEIALITGVNEAHNILEEISKRAWDVNHFRVFGVEADQWLQELQKTISNREELLKRIEINKEDKKISKLKSSEIIL</sequence>
<dbReference type="Proteomes" id="UP000295270">
    <property type="component" value="Unassembled WGS sequence"/>
</dbReference>
<reference evidence="2 4" key="2">
    <citation type="journal article" date="2018" name="Syst. Appl. Microbiol.">
        <title>Flavobacterium circumlabens sp. nov. and Flavobacterium cupreum sp. nov., two psychrotrophic species isolated from Antarctic environmental samples.</title>
        <authorList>
            <person name="Kralova S."/>
            <person name="Busse H.J."/>
            <person name="Svec P."/>
            <person name="Maslanova I."/>
            <person name="Stankova E."/>
            <person name="Bartak M."/>
            <person name="Sedlacek I."/>
        </authorList>
    </citation>
    <scope>NUCLEOTIDE SEQUENCE [LARGE SCALE GENOMIC DNA]</scope>
    <source>
        <strain evidence="2 4">CCM 8828</strain>
    </source>
</reference>
<evidence type="ECO:0008006" key="5">
    <source>
        <dbReference type="Google" id="ProtNLM"/>
    </source>
</evidence>
<evidence type="ECO:0000313" key="3">
    <source>
        <dbReference type="Proteomes" id="UP000295270"/>
    </source>
</evidence>
<dbReference type="AlphaFoldDB" id="A0A4Y7UJU0"/>
<protein>
    <recommendedName>
        <fullName evidence="5">DUF4304 domain-containing protein</fullName>
    </recommendedName>
</protein>
<comment type="caution">
    <text evidence="2">The sequence shown here is derived from an EMBL/GenBank/DDBJ whole genome shotgun (WGS) entry which is preliminary data.</text>
</comment>
<keyword evidence="3" id="KW-1185">Reference proteome</keyword>
<dbReference type="RefSeq" id="WP_132032356.1">
    <property type="nucleotide sequence ID" value="NZ_QWDN01000001.1"/>
</dbReference>
<reference evidence="1" key="3">
    <citation type="submission" date="2019-03" db="EMBL/GenBank/DDBJ databases">
        <authorList>
            <person name="Whitman W."/>
            <person name="Huntemann M."/>
            <person name="Clum A."/>
            <person name="Pillay M."/>
            <person name="Palaniappan K."/>
            <person name="Varghese N."/>
            <person name="Mikhailova N."/>
            <person name="Stamatis D."/>
            <person name="Reddy T."/>
            <person name="Daum C."/>
            <person name="Shapiro N."/>
            <person name="Ivanova N."/>
            <person name="Kyrpides N."/>
            <person name="Woyke T."/>
        </authorList>
    </citation>
    <scope>NUCLEOTIDE SEQUENCE</scope>
    <source>
        <strain evidence="1">P5626</strain>
    </source>
</reference>
<proteinExistence type="predicted"/>
<reference evidence="1 3" key="1">
    <citation type="journal article" date="2015" name="Stand. Genomic Sci.">
        <title>Genomic Encyclopedia of Bacterial and Archaeal Type Strains, Phase III: the genomes of soil and plant-associated and newly described type strains.</title>
        <authorList>
            <person name="Whitman W.B."/>
            <person name="Woyke T."/>
            <person name="Klenk H.P."/>
            <person name="Zhou Y."/>
            <person name="Lilburn T.G."/>
            <person name="Beck B.J."/>
            <person name="De Vos P."/>
            <person name="Vandamme P."/>
            <person name="Eisen J.A."/>
            <person name="Garrity G."/>
            <person name="Hugenholtz P."/>
            <person name="Kyrpides N.C."/>
        </authorList>
    </citation>
    <scope>NUCLEOTIDE SEQUENCE [LARGE SCALE GENOMIC DNA]</scope>
    <source>
        <strain evidence="1 3">P5626</strain>
    </source>
</reference>
<accession>A0A4Y7UJU0</accession>
<organism evidence="2 4">
    <name type="scientific">Flavobacterium circumlabens</name>
    <dbReference type="NCBI Taxonomy" id="2133765"/>
    <lineage>
        <taxon>Bacteria</taxon>
        <taxon>Pseudomonadati</taxon>
        <taxon>Bacteroidota</taxon>
        <taxon>Flavobacteriia</taxon>
        <taxon>Flavobacteriales</taxon>
        <taxon>Flavobacteriaceae</taxon>
        <taxon>Flavobacterium</taxon>
    </lineage>
</organism>
<name>A0A4Y7UJU0_9FLAO</name>
<evidence type="ECO:0000313" key="2">
    <source>
        <dbReference type="EMBL" id="TEB46049.1"/>
    </source>
</evidence>
<evidence type="ECO:0000313" key="4">
    <source>
        <dbReference type="Proteomes" id="UP000298340"/>
    </source>
</evidence>
<dbReference type="EMBL" id="QWDN01000001">
    <property type="protein sequence ID" value="TEB46049.1"/>
    <property type="molecule type" value="Genomic_DNA"/>
</dbReference>
<dbReference type="EMBL" id="SLWA01000001">
    <property type="protein sequence ID" value="TCN60930.1"/>
    <property type="molecule type" value="Genomic_DNA"/>
</dbReference>
<evidence type="ECO:0000313" key="1">
    <source>
        <dbReference type="EMBL" id="TCN60930.1"/>
    </source>
</evidence>
<gene>
    <name evidence="2" type="ORF">D0809_03380</name>
    <name evidence="1" type="ORF">EV142_101509</name>
</gene>
<dbReference type="Proteomes" id="UP000298340">
    <property type="component" value="Unassembled WGS sequence"/>
</dbReference>
<dbReference type="OrthoDB" id="1028464at2"/>